<dbReference type="Pfam" id="PF10099">
    <property type="entry name" value="RskA_C"/>
    <property type="match status" value="1"/>
</dbReference>
<keyword evidence="2" id="KW-0472">Membrane</keyword>
<dbReference type="RefSeq" id="WP_340268765.1">
    <property type="nucleotide sequence ID" value="NZ_JBBEOG010000003.1"/>
</dbReference>
<keyword evidence="2" id="KW-0812">Transmembrane</keyword>
<dbReference type="InterPro" id="IPR018764">
    <property type="entry name" value="RskA_C"/>
</dbReference>
<keyword evidence="2" id="KW-1133">Transmembrane helix</keyword>
<name>A0ABW0GIC8_9MICO</name>
<keyword evidence="5" id="KW-1185">Reference proteome</keyword>
<feature type="domain" description="Anti-sigma K factor RskA C-terminal" evidence="3">
    <location>
        <begin position="128"/>
        <end position="274"/>
    </location>
</feature>
<feature type="region of interest" description="Disordered" evidence="1">
    <location>
        <begin position="76"/>
        <end position="109"/>
    </location>
</feature>
<dbReference type="EMBL" id="JBHSLD010000004">
    <property type="protein sequence ID" value="MFC5379595.1"/>
    <property type="molecule type" value="Genomic_DNA"/>
</dbReference>
<comment type="caution">
    <text evidence="4">The sequence shown here is derived from an EMBL/GenBank/DDBJ whole genome shotgun (WGS) entry which is preliminary data.</text>
</comment>
<dbReference type="Proteomes" id="UP001596122">
    <property type="component" value="Unassembled WGS sequence"/>
</dbReference>
<evidence type="ECO:0000313" key="4">
    <source>
        <dbReference type="EMBL" id="MFC5379595.1"/>
    </source>
</evidence>
<organism evidence="4 5">
    <name type="scientific">Aquipuribacter nitratireducens</name>
    <dbReference type="NCBI Taxonomy" id="650104"/>
    <lineage>
        <taxon>Bacteria</taxon>
        <taxon>Bacillati</taxon>
        <taxon>Actinomycetota</taxon>
        <taxon>Actinomycetes</taxon>
        <taxon>Micrococcales</taxon>
        <taxon>Intrasporangiaceae</taxon>
        <taxon>Aquipuribacter</taxon>
    </lineage>
</organism>
<evidence type="ECO:0000313" key="5">
    <source>
        <dbReference type="Proteomes" id="UP001596122"/>
    </source>
</evidence>
<gene>
    <name evidence="4" type="ORF">ACFPJ6_02215</name>
</gene>
<proteinExistence type="predicted"/>
<evidence type="ECO:0000256" key="1">
    <source>
        <dbReference type="SAM" id="MobiDB-lite"/>
    </source>
</evidence>
<reference evidence="5" key="1">
    <citation type="journal article" date="2019" name="Int. J. Syst. Evol. Microbiol.">
        <title>The Global Catalogue of Microorganisms (GCM) 10K type strain sequencing project: providing services to taxonomists for standard genome sequencing and annotation.</title>
        <authorList>
            <consortium name="The Broad Institute Genomics Platform"/>
            <consortium name="The Broad Institute Genome Sequencing Center for Infectious Disease"/>
            <person name="Wu L."/>
            <person name="Ma J."/>
        </authorList>
    </citation>
    <scope>NUCLEOTIDE SEQUENCE [LARGE SCALE GENOMIC DNA]</scope>
    <source>
        <strain evidence="5">CCUG 43114</strain>
    </source>
</reference>
<sequence>MRPHPDEGTLALHALGEPALTAEDAEHVRTCATCRVTVEELARTVDVVRGPRARDLDPVPVPPHVWQGVAAELGLGAGTVPRPDHGPDPSPVPDAGASAPAVPPAPRRDDELAVRRRTGGRGRRVGPWAVAAAAAVGVVVGAVGVVAARGLPGGAGAPGPGGDAAVLAAADLEEFGAGAGSGAAGLARLVQPTGAPGPVLQVWLDGLPDTGDDFLEAWLIDPDTGAMVSLGPVVPQQPGDATADLTVPSGLDVGRFALVDVSAEPTDGDPTHSGASLLRGALEL</sequence>
<accession>A0ABW0GIC8</accession>
<evidence type="ECO:0000259" key="3">
    <source>
        <dbReference type="Pfam" id="PF10099"/>
    </source>
</evidence>
<evidence type="ECO:0000256" key="2">
    <source>
        <dbReference type="SAM" id="Phobius"/>
    </source>
</evidence>
<protein>
    <submittedName>
        <fullName evidence="4">Anti-sigma factor domain-containing protein</fullName>
    </submittedName>
</protein>
<feature type="region of interest" description="Disordered" evidence="1">
    <location>
        <begin position="263"/>
        <end position="284"/>
    </location>
</feature>
<feature type="transmembrane region" description="Helical" evidence="2">
    <location>
        <begin position="125"/>
        <end position="148"/>
    </location>
</feature>